<sequence>MIVRTVVLVAACLLVVSADCVDRKTNLVKVADASSNLVITTKDGVAATYDSQHRPSCHGNEPDVKLPGSVTALSGMVKVSQPLKLIGNSKVLLTLKKNSFLIGTVCENGKSKHIGVPSKYCQAEPCQYGKGLCQLLEKPGTYDLGQLEGSIGLNGTLELPKLPPALKGLIKGEWKVEGRLVIDNKVVAHVKVPAGNGWIYLEEE</sequence>
<name>A0A811K677_9BILA</name>
<dbReference type="EMBL" id="CAJFCW020000002">
    <property type="protein sequence ID" value="CAG9092329.1"/>
    <property type="molecule type" value="Genomic_DNA"/>
</dbReference>
<feature type="signal peptide" evidence="1">
    <location>
        <begin position="1"/>
        <end position="18"/>
    </location>
</feature>
<gene>
    <name evidence="2" type="ORF">BOKJ2_LOCUS3427</name>
</gene>
<dbReference type="AlphaFoldDB" id="A0A811K677"/>
<keyword evidence="3" id="KW-1185">Reference proteome</keyword>
<evidence type="ECO:0000313" key="2">
    <source>
        <dbReference type="EMBL" id="CAD5210904.1"/>
    </source>
</evidence>
<feature type="chain" id="PRO_5044131621" evidence="1">
    <location>
        <begin position="19"/>
        <end position="204"/>
    </location>
</feature>
<accession>A0A811K677</accession>
<dbReference type="Proteomes" id="UP000783686">
    <property type="component" value="Unassembled WGS sequence"/>
</dbReference>
<proteinExistence type="predicted"/>
<dbReference type="EMBL" id="CAJFDH010000002">
    <property type="protein sequence ID" value="CAD5210904.1"/>
    <property type="molecule type" value="Genomic_DNA"/>
</dbReference>
<comment type="caution">
    <text evidence="2">The sequence shown here is derived from an EMBL/GenBank/DDBJ whole genome shotgun (WGS) entry which is preliminary data.</text>
</comment>
<dbReference type="Proteomes" id="UP000614601">
    <property type="component" value="Unassembled WGS sequence"/>
</dbReference>
<evidence type="ECO:0000313" key="3">
    <source>
        <dbReference type="Proteomes" id="UP000614601"/>
    </source>
</evidence>
<keyword evidence="1" id="KW-0732">Signal</keyword>
<organism evidence="2 3">
    <name type="scientific">Bursaphelenchus okinawaensis</name>
    <dbReference type="NCBI Taxonomy" id="465554"/>
    <lineage>
        <taxon>Eukaryota</taxon>
        <taxon>Metazoa</taxon>
        <taxon>Ecdysozoa</taxon>
        <taxon>Nematoda</taxon>
        <taxon>Chromadorea</taxon>
        <taxon>Rhabditida</taxon>
        <taxon>Tylenchina</taxon>
        <taxon>Tylenchomorpha</taxon>
        <taxon>Aphelenchoidea</taxon>
        <taxon>Aphelenchoididae</taxon>
        <taxon>Bursaphelenchus</taxon>
    </lineage>
</organism>
<reference evidence="2" key="1">
    <citation type="submission" date="2020-09" db="EMBL/GenBank/DDBJ databases">
        <authorList>
            <person name="Kikuchi T."/>
        </authorList>
    </citation>
    <scope>NUCLEOTIDE SEQUENCE</scope>
    <source>
        <strain evidence="2">SH1</strain>
    </source>
</reference>
<protein>
    <submittedName>
        <fullName evidence="2">Uncharacterized protein</fullName>
    </submittedName>
</protein>
<evidence type="ECO:0000256" key="1">
    <source>
        <dbReference type="SAM" id="SignalP"/>
    </source>
</evidence>
<dbReference type="OrthoDB" id="5836370at2759"/>